<dbReference type="OrthoDB" id="292964at2759"/>
<protein>
    <submittedName>
        <fullName evidence="1">Uncharacterized protein</fullName>
    </submittedName>
</protein>
<comment type="caution">
    <text evidence="1">The sequence shown here is derived from an EMBL/GenBank/DDBJ whole genome shotgun (WGS) entry which is preliminary data.</text>
</comment>
<reference evidence="1 2" key="1">
    <citation type="submission" date="2019-05" db="EMBL/GenBank/DDBJ databases">
        <title>Another draft genome of Portunus trituberculatus and its Hox gene families provides insights of decapod evolution.</title>
        <authorList>
            <person name="Jeong J.-H."/>
            <person name="Song I."/>
            <person name="Kim S."/>
            <person name="Choi T."/>
            <person name="Kim D."/>
            <person name="Ryu S."/>
            <person name="Kim W."/>
        </authorList>
    </citation>
    <scope>NUCLEOTIDE SEQUENCE [LARGE SCALE GENOMIC DNA]</scope>
    <source>
        <tissue evidence="1">Muscle</tissue>
    </source>
</reference>
<evidence type="ECO:0000313" key="1">
    <source>
        <dbReference type="EMBL" id="MPC35154.1"/>
    </source>
</evidence>
<dbReference type="EMBL" id="VSRR010003211">
    <property type="protein sequence ID" value="MPC35154.1"/>
    <property type="molecule type" value="Genomic_DNA"/>
</dbReference>
<evidence type="ECO:0000313" key="2">
    <source>
        <dbReference type="Proteomes" id="UP000324222"/>
    </source>
</evidence>
<dbReference type="AlphaFoldDB" id="A0A5B7ES19"/>
<gene>
    <name evidence="1" type="ORF">E2C01_028572</name>
</gene>
<keyword evidence="2" id="KW-1185">Reference proteome</keyword>
<proteinExistence type="predicted"/>
<sequence>MNLFHAPILSSLSMTCSSMHCSYLSGRQASAASTCAPLILPMRQLTLCWPFSLLAKPQATQKVNEAGGRSNSSISVVHLSSVFTVAFVIQEAPYLAEGPLEYYPGGPSHYTPHLTHHVPPPPHYGPVPHNQGPFPSYQDLPPPHYGPVPHNQGSLPTHQGFLLPYSSYRHNQDGVFQNGGVVPDVPYLQQPLRIQTNVHHWRRSDSVVQSLCCTPMQGSTPQLTSNLNLS</sequence>
<accession>A0A5B7ES19</accession>
<organism evidence="1 2">
    <name type="scientific">Portunus trituberculatus</name>
    <name type="common">Swimming crab</name>
    <name type="synonym">Neptunus trituberculatus</name>
    <dbReference type="NCBI Taxonomy" id="210409"/>
    <lineage>
        <taxon>Eukaryota</taxon>
        <taxon>Metazoa</taxon>
        <taxon>Ecdysozoa</taxon>
        <taxon>Arthropoda</taxon>
        <taxon>Crustacea</taxon>
        <taxon>Multicrustacea</taxon>
        <taxon>Malacostraca</taxon>
        <taxon>Eumalacostraca</taxon>
        <taxon>Eucarida</taxon>
        <taxon>Decapoda</taxon>
        <taxon>Pleocyemata</taxon>
        <taxon>Brachyura</taxon>
        <taxon>Eubrachyura</taxon>
        <taxon>Portunoidea</taxon>
        <taxon>Portunidae</taxon>
        <taxon>Portuninae</taxon>
        <taxon>Portunus</taxon>
    </lineage>
</organism>
<dbReference type="Proteomes" id="UP000324222">
    <property type="component" value="Unassembled WGS sequence"/>
</dbReference>
<name>A0A5B7ES19_PORTR</name>